<feature type="region of interest" description="Disordered" evidence="3">
    <location>
        <begin position="601"/>
        <end position="632"/>
    </location>
</feature>
<dbReference type="GO" id="GO:0003676">
    <property type="term" value="F:nucleic acid binding"/>
    <property type="evidence" value="ECO:0007669"/>
    <property type="project" value="InterPro"/>
</dbReference>
<dbReference type="PANTHER" id="PTHR37984:SF5">
    <property type="entry name" value="PROTEIN NYNRIN-LIKE"/>
    <property type="match status" value="1"/>
</dbReference>
<evidence type="ECO:0000256" key="1">
    <source>
        <dbReference type="ARBA" id="ARBA00022664"/>
    </source>
</evidence>
<dbReference type="GO" id="GO:0006397">
    <property type="term" value="P:mRNA processing"/>
    <property type="evidence" value="ECO:0007669"/>
    <property type="project" value="UniProtKB-KW"/>
</dbReference>
<feature type="region of interest" description="Disordered" evidence="3">
    <location>
        <begin position="59"/>
        <end position="155"/>
    </location>
</feature>
<keyword evidence="6" id="KW-1185">Reference proteome</keyword>
<dbReference type="AlphaFoldDB" id="A0A9Q3BUT2"/>
<dbReference type="InterPro" id="IPR001878">
    <property type="entry name" value="Znf_CCHC"/>
</dbReference>
<proteinExistence type="predicted"/>
<accession>A0A9Q3BUT2</accession>
<dbReference type="GO" id="GO:0008270">
    <property type="term" value="F:zinc ion binding"/>
    <property type="evidence" value="ECO:0007669"/>
    <property type="project" value="UniProtKB-KW"/>
</dbReference>
<dbReference type="EMBL" id="AVOT02002835">
    <property type="protein sequence ID" value="MBW0471693.1"/>
    <property type="molecule type" value="Genomic_DNA"/>
</dbReference>
<dbReference type="Pfam" id="PF00098">
    <property type="entry name" value="zf-CCHC"/>
    <property type="match status" value="1"/>
</dbReference>
<dbReference type="Gene3D" id="3.10.10.10">
    <property type="entry name" value="HIV Type 1 Reverse Transcriptase, subunit A, domain 1"/>
    <property type="match status" value="1"/>
</dbReference>
<feature type="domain" description="CCHC-type" evidence="4">
    <location>
        <begin position="574"/>
        <end position="589"/>
    </location>
</feature>
<dbReference type="InterPro" id="IPR043128">
    <property type="entry name" value="Rev_trsase/Diguanyl_cyclase"/>
</dbReference>
<dbReference type="CDD" id="cd01647">
    <property type="entry name" value="RT_LTR"/>
    <property type="match status" value="1"/>
</dbReference>
<evidence type="ECO:0000256" key="2">
    <source>
        <dbReference type="PROSITE-ProRule" id="PRU00047"/>
    </source>
</evidence>
<dbReference type="Gene3D" id="3.30.70.270">
    <property type="match status" value="2"/>
</dbReference>
<dbReference type="InterPro" id="IPR050951">
    <property type="entry name" value="Retrovirus_Pol_polyprotein"/>
</dbReference>
<dbReference type="SUPFAM" id="SSF56672">
    <property type="entry name" value="DNA/RNA polymerases"/>
    <property type="match status" value="1"/>
</dbReference>
<feature type="compositionally biased region" description="Basic and acidic residues" evidence="3">
    <location>
        <begin position="103"/>
        <end position="114"/>
    </location>
</feature>
<feature type="compositionally biased region" description="Basic residues" evidence="3">
    <location>
        <begin position="24"/>
        <end position="33"/>
    </location>
</feature>
<feature type="region of interest" description="Disordered" evidence="3">
    <location>
        <begin position="390"/>
        <end position="418"/>
    </location>
</feature>
<evidence type="ECO:0000256" key="3">
    <source>
        <dbReference type="SAM" id="MobiDB-lite"/>
    </source>
</evidence>
<feature type="compositionally biased region" description="Basic and acidic residues" evidence="3">
    <location>
        <begin position="14"/>
        <end position="23"/>
    </location>
</feature>
<name>A0A9Q3BUT2_9BASI</name>
<dbReference type="Gene3D" id="4.10.60.10">
    <property type="entry name" value="Zinc finger, CCHC-type"/>
    <property type="match status" value="1"/>
</dbReference>
<feature type="region of interest" description="Disordered" evidence="3">
    <location>
        <begin position="235"/>
        <end position="255"/>
    </location>
</feature>
<dbReference type="SUPFAM" id="SSF57756">
    <property type="entry name" value="Retrovirus zinc finger-like domains"/>
    <property type="match status" value="1"/>
</dbReference>
<feature type="compositionally biased region" description="Polar residues" evidence="3">
    <location>
        <begin position="245"/>
        <end position="255"/>
    </location>
</feature>
<dbReference type="Proteomes" id="UP000765509">
    <property type="component" value="Unassembled WGS sequence"/>
</dbReference>
<dbReference type="Pfam" id="PF00078">
    <property type="entry name" value="RVT_1"/>
    <property type="match status" value="1"/>
</dbReference>
<organism evidence="5 6">
    <name type="scientific">Austropuccinia psidii MF-1</name>
    <dbReference type="NCBI Taxonomy" id="1389203"/>
    <lineage>
        <taxon>Eukaryota</taxon>
        <taxon>Fungi</taxon>
        <taxon>Dikarya</taxon>
        <taxon>Basidiomycota</taxon>
        <taxon>Pucciniomycotina</taxon>
        <taxon>Pucciniomycetes</taxon>
        <taxon>Pucciniales</taxon>
        <taxon>Sphaerophragmiaceae</taxon>
        <taxon>Austropuccinia</taxon>
    </lineage>
</organism>
<protein>
    <recommendedName>
        <fullName evidence="4">CCHC-type domain-containing protein</fullName>
    </recommendedName>
</protein>
<feature type="compositionally biased region" description="Acidic residues" evidence="3">
    <location>
        <begin position="601"/>
        <end position="614"/>
    </location>
</feature>
<dbReference type="InterPro" id="IPR036875">
    <property type="entry name" value="Znf_CCHC_sf"/>
</dbReference>
<keyword evidence="1" id="KW-0507">mRNA processing</keyword>
<dbReference type="InterPro" id="IPR043502">
    <property type="entry name" value="DNA/RNA_pol_sf"/>
</dbReference>
<dbReference type="SMART" id="SM00343">
    <property type="entry name" value="ZnF_C2HC"/>
    <property type="match status" value="1"/>
</dbReference>
<comment type="caution">
    <text evidence="5">The sequence shown here is derived from an EMBL/GenBank/DDBJ whole genome shotgun (WGS) entry which is preliminary data.</text>
</comment>
<evidence type="ECO:0000259" key="4">
    <source>
        <dbReference type="PROSITE" id="PS50158"/>
    </source>
</evidence>
<evidence type="ECO:0000313" key="5">
    <source>
        <dbReference type="EMBL" id="MBW0471693.1"/>
    </source>
</evidence>
<dbReference type="PROSITE" id="PS50158">
    <property type="entry name" value="ZF_CCHC"/>
    <property type="match status" value="1"/>
</dbReference>
<dbReference type="InterPro" id="IPR000477">
    <property type="entry name" value="RT_dom"/>
</dbReference>
<keyword evidence="2" id="KW-0862">Zinc</keyword>
<dbReference type="PANTHER" id="PTHR37984">
    <property type="entry name" value="PROTEIN CBG26694"/>
    <property type="match status" value="1"/>
</dbReference>
<keyword evidence="2" id="KW-0479">Metal-binding</keyword>
<feature type="compositionally biased region" description="Polar residues" evidence="3">
    <location>
        <begin position="392"/>
        <end position="402"/>
    </location>
</feature>
<sequence>MSPVYLRDLGFQKNKPEDREGLCRTRRPGRGHLGHSGGWQNNEGDNINLPIHITIQQERQTRGLEGYGSSSSAPPTPQRFVSMEHGQQEVQPGISLRRTGSKLAEDLSQRDRLQRPYGNHKRLESYQAVQTPGGKGTEDKGESSHYPSYRRTVNPDRAYSDSFRLTRSRPNQLSSGFTPFRHQQINDQESPLFTIPGGFQEKKRIQGEKQDLFQPKAERVRPHDPEVVGFGERSAQEPEVVVNHSRISSPSNRNITPTQIEHNIVTPESNINSDALWLQMSQYAEQTQKQFSELEASHERMKKLTASMDKIVKTLQEGHAQLIKASEETNKRLNLVFEEQHHSKRDRDCLDQDINKLFSVYHSMKLQPQGHAMDNPYHQDDIKPDSMLVNKARSSSQYQDGDNMSESEKEELKQLPEASSWPKFSGTGEYDHMEPIDYIDGLFIDVPSIPDYWITAKLNTAFKGHASIWYTEMKEIHGRRNWPWWKNQIIQKYSNDPYEWCIRQSKRLKAIDPQMNTQMRNHKLLTQIPGELEHAVKCRCNPNFTLDDIANILQDFKYKPKEGVAEVSKKKNTCHNCGSTDHYANNCPKEKKKVYAIENVPEEETPTEDSDSDSMGDATREQSDEEQEPREEFLVEYQEETPLEIQYIQLEAGMPQDTAKKNLCKHTQDAQTFLVTPTKVIAYIHQTATKITVFIENAQHPLIIDSGAHCYLVATNYLDNHFPNWEKQLFPTKAKNFKSASGKMTSIGTIIKEITIPHGKGNIRLNPEFVVLDDDHIQGFLLRTDYQGMYGIDIYNSKNRHITIGTNKENKFSLDIYQVSTHDPLEELLNEFREGQLSTTLTSKQKLTLLKMQRKNRLAFAIGEEPLGKIKGHDIELYLEVERPYPPMLRRPPYPASLETSKKIYKNINELLDMDVIRNIVHNEIVEITTLVLMTWHYGKSRLCGDFRALKNYAKADRYPISRITHALDNLAKAKYITKMDCIKGFHQNGVKQNSMKLVRIICHMGIYQYTRRPFGIKNAPDHFQRMMDTIFQEAILEGWMVVYIDDIIIYSETLDNHVQYIDRVLSKCTPINLKISIRKCNFGQQELLDLGNKVSGLSLAIDHNKVAAVLQTPVLINIKEMQYFLGFASYYSKHIKHLAHITISLYKLCSKDVFFEITKGKRDAYEKIKYELPNAPVLISPNFELTFKLYIDAACSQGFIAALHQRQIVDGEPREGVIF</sequence>
<gene>
    <name evidence="5" type="ORF">O181_011408</name>
</gene>
<dbReference type="OrthoDB" id="2194291at2759"/>
<keyword evidence="2" id="KW-0863">Zinc-finger</keyword>
<evidence type="ECO:0000313" key="6">
    <source>
        <dbReference type="Proteomes" id="UP000765509"/>
    </source>
</evidence>
<feature type="region of interest" description="Disordered" evidence="3">
    <location>
        <begin position="1"/>
        <end position="45"/>
    </location>
</feature>
<reference evidence="5" key="1">
    <citation type="submission" date="2021-03" db="EMBL/GenBank/DDBJ databases">
        <title>Draft genome sequence of rust myrtle Austropuccinia psidii MF-1, a brazilian biotype.</title>
        <authorList>
            <person name="Quecine M.C."/>
            <person name="Pachon D.M.R."/>
            <person name="Bonatelli M.L."/>
            <person name="Correr F.H."/>
            <person name="Franceschini L.M."/>
            <person name="Leite T.F."/>
            <person name="Margarido G.R.A."/>
            <person name="Almeida C.A."/>
            <person name="Ferrarezi J.A."/>
            <person name="Labate C.A."/>
        </authorList>
    </citation>
    <scope>NUCLEOTIDE SEQUENCE</scope>
    <source>
        <strain evidence="5">MF-1</strain>
    </source>
</reference>